<accession>A0ABN7VHQ2</accession>
<proteinExistence type="predicted"/>
<feature type="non-terminal residue" evidence="1">
    <location>
        <position position="1"/>
    </location>
</feature>
<reference evidence="1 2" key="1">
    <citation type="submission" date="2021-06" db="EMBL/GenBank/DDBJ databases">
        <authorList>
            <person name="Kallberg Y."/>
            <person name="Tangrot J."/>
            <person name="Rosling A."/>
        </authorList>
    </citation>
    <scope>NUCLEOTIDE SEQUENCE [LARGE SCALE GENOMIC DNA]</scope>
    <source>
        <strain evidence="1 2">120-4 pot B 10/14</strain>
    </source>
</reference>
<evidence type="ECO:0000313" key="2">
    <source>
        <dbReference type="Proteomes" id="UP000789901"/>
    </source>
</evidence>
<evidence type="ECO:0000313" key="1">
    <source>
        <dbReference type="EMBL" id="CAG8774482.1"/>
    </source>
</evidence>
<sequence length="70" mass="8429">NQTPHLDDTNEDDLKKLRSRLRRVYDNMAEIQDLCDEKIKHNEMLVEQWNSRFSDWQKQINSVIEIAKAD</sequence>
<keyword evidence="2" id="KW-1185">Reference proteome</keyword>
<comment type="caution">
    <text evidence="1">The sequence shown here is derived from an EMBL/GenBank/DDBJ whole genome shotgun (WGS) entry which is preliminary data.</text>
</comment>
<gene>
    <name evidence="1" type="ORF">GMARGA_LOCUS18907</name>
</gene>
<dbReference type="EMBL" id="CAJVQB010015415">
    <property type="protein sequence ID" value="CAG8774482.1"/>
    <property type="molecule type" value="Genomic_DNA"/>
</dbReference>
<protein>
    <submittedName>
        <fullName evidence="1">19256_t:CDS:1</fullName>
    </submittedName>
</protein>
<dbReference type="Proteomes" id="UP000789901">
    <property type="component" value="Unassembled WGS sequence"/>
</dbReference>
<name>A0ABN7VHQ2_GIGMA</name>
<organism evidence="1 2">
    <name type="scientific">Gigaspora margarita</name>
    <dbReference type="NCBI Taxonomy" id="4874"/>
    <lineage>
        <taxon>Eukaryota</taxon>
        <taxon>Fungi</taxon>
        <taxon>Fungi incertae sedis</taxon>
        <taxon>Mucoromycota</taxon>
        <taxon>Glomeromycotina</taxon>
        <taxon>Glomeromycetes</taxon>
        <taxon>Diversisporales</taxon>
        <taxon>Gigasporaceae</taxon>
        <taxon>Gigaspora</taxon>
    </lineage>
</organism>